<evidence type="ECO:0000313" key="3">
    <source>
        <dbReference type="EMBL" id="KAJ7365769.1"/>
    </source>
</evidence>
<dbReference type="OrthoDB" id="10048172at2759"/>
<dbReference type="PROSITE" id="PS50234">
    <property type="entry name" value="VWFA"/>
    <property type="match status" value="1"/>
</dbReference>
<dbReference type="SMART" id="SM00327">
    <property type="entry name" value="VWA"/>
    <property type="match status" value="1"/>
</dbReference>
<dbReference type="GO" id="GO:0005245">
    <property type="term" value="F:voltage-gated calcium channel activity"/>
    <property type="evidence" value="ECO:0007669"/>
    <property type="project" value="TreeGrafter"/>
</dbReference>
<dbReference type="Gene3D" id="3.30.450.20">
    <property type="entry name" value="PAS domain"/>
    <property type="match status" value="2"/>
</dbReference>
<dbReference type="PANTHER" id="PTHR10166:SF66">
    <property type="entry name" value="VWFA AND CACHE DOMAIN-CONTAINING PROTEIN CG16868"/>
    <property type="match status" value="1"/>
</dbReference>
<name>A0A9W9YWC2_9CNID</name>
<proteinExistence type="predicted"/>
<dbReference type="FunFam" id="3.30.450.20:FF:000024">
    <property type="entry name" value="VWFA and cache domain-containing protein 1"/>
    <property type="match status" value="1"/>
</dbReference>
<dbReference type="InterPro" id="IPR036465">
    <property type="entry name" value="vWFA_dom_sf"/>
</dbReference>
<comment type="caution">
    <text evidence="3">The sequence shown here is derived from an EMBL/GenBank/DDBJ whole genome shotgun (WGS) entry which is preliminary data.</text>
</comment>
<accession>A0A9W9YWC2</accession>
<dbReference type="Proteomes" id="UP001163046">
    <property type="component" value="Unassembled WGS sequence"/>
</dbReference>
<dbReference type="InterPro" id="IPR002035">
    <property type="entry name" value="VWF_A"/>
</dbReference>
<dbReference type="SUPFAM" id="SSF103190">
    <property type="entry name" value="Sensory domain-like"/>
    <property type="match status" value="1"/>
</dbReference>
<evidence type="ECO:0000256" key="1">
    <source>
        <dbReference type="SAM" id="SignalP"/>
    </source>
</evidence>
<dbReference type="InterPro" id="IPR029151">
    <property type="entry name" value="Sensor-like_sf"/>
</dbReference>
<dbReference type="SUPFAM" id="SSF53300">
    <property type="entry name" value="vWA-like"/>
    <property type="match status" value="1"/>
</dbReference>
<dbReference type="Pfam" id="PF00092">
    <property type="entry name" value="VWA"/>
    <property type="match status" value="1"/>
</dbReference>
<feature type="signal peptide" evidence="1">
    <location>
        <begin position="1"/>
        <end position="17"/>
    </location>
</feature>
<gene>
    <name evidence="3" type="ORF">OS493_002486</name>
</gene>
<dbReference type="Gene3D" id="3.40.50.410">
    <property type="entry name" value="von Willebrand factor, type A domain"/>
    <property type="match status" value="1"/>
</dbReference>
<evidence type="ECO:0000259" key="2">
    <source>
        <dbReference type="PROSITE" id="PS50234"/>
    </source>
</evidence>
<keyword evidence="4" id="KW-1185">Reference proteome</keyword>
<keyword evidence="1" id="KW-0732">Signal</keyword>
<dbReference type="GO" id="GO:0005891">
    <property type="term" value="C:voltage-gated calcium channel complex"/>
    <property type="evidence" value="ECO:0007669"/>
    <property type="project" value="TreeGrafter"/>
</dbReference>
<feature type="domain" description="VWFA" evidence="2">
    <location>
        <begin position="205"/>
        <end position="406"/>
    </location>
</feature>
<evidence type="ECO:0000313" key="4">
    <source>
        <dbReference type="Proteomes" id="UP001163046"/>
    </source>
</evidence>
<dbReference type="EMBL" id="MU827302">
    <property type="protein sequence ID" value="KAJ7365769.1"/>
    <property type="molecule type" value="Genomic_DNA"/>
</dbReference>
<feature type="chain" id="PRO_5040924254" description="VWFA domain-containing protein" evidence="1">
    <location>
        <begin position="18"/>
        <end position="761"/>
    </location>
</feature>
<dbReference type="InterPro" id="IPR051173">
    <property type="entry name" value="Ca_channel_alpha-2/delta"/>
</dbReference>
<dbReference type="AlphaFoldDB" id="A0A9W9YWC2"/>
<organism evidence="3 4">
    <name type="scientific">Desmophyllum pertusum</name>
    <dbReference type="NCBI Taxonomy" id="174260"/>
    <lineage>
        <taxon>Eukaryota</taxon>
        <taxon>Metazoa</taxon>
        <taxon>Cnidaria</taxon>
        <taxon>Anthozoa</taxon>
        <taxon>Hexacorallia</taxon>
        <taxon>Scleractinia</taxon>
        <taxon>Caryophylliina</taxon>
        <taxon>Caryophylliidae</taxon>
        <taxon>Desmophyllum</taxon>
    </lineage>
</organism>
<reference evidence="3" key="1">
    <citation type="submission" date="2023-01" db="EMBL/GenBank/DDBJ databases">
        <title>Genome assembly of the deep-sea coral Lophelia pertusa.</title>
        <authorList>
            <person name="Herrera S."/>
            <person name="Cordes E."/>
        </authorList>
    </citation>
    <scope>NUCLEOTIDE SEQUENCE</scope>
    <source>
        <strain evidence="3">USNM1676648</strain>
        <tissue evidence="3">Polyp</tissue>
    </source>
</reference>
<sequence length="761" mass="85089">MLVLLCLCIILSSQVDANLLADPTLVGRELQLFARDALGVDEMQNYFDGLRYHKRIIKGEDITPQLAVKLSDKFKTRFAVATRLKKAVEESYARSVKAAPQTECCKVDKSKLKYDERFRSKVDLENICLKISGSASPNPVHLDEGVFKEMRDILKTYPFIKWQYFGSEEGVMTNFPVFDDKEKCDKYDPRYRPFYVETATPEAKDVVIVIDISGSMTGDKLYIAKEAAKTVLDTLNPKDQVGIVSFHTHTSTPGSVGGKSRCYSERLALAIPRNIASMKNYVDGLVPQGETRYSLAFEKAFSLLKGSISEESGNNNKRLILFLTDGAPTDRNKEQIFKTIKNRNLELNNSVIILTFGFGSADQTILKDIAKQETAKYGVPANTSVGDIKPGSHTFVEDIKTLRSKMATYYNLFALGTQLSPVVSVPYIDAFGTGLLMSITLSCFHQGTFIGVAGTDINIEDLLSDITFFNQGQSTYAFMISNSGRTLIHPLLPEPTDAYGDPIFMDIRTLEPETEFNKVFDSITNGKSGSKTFVAKRFLPRGGNEKEGVTVTEINSTYFWTPLLDIDFSLGVVVPVFDDHRDQLNSLQIPDDTTVVKFAPGTFNDPYKYIGRNETKADVELLTAYMEDDTGTVKNPGLKNDIRDTVIATRKVEDLWLSDKIELAKYVVWRYIGTSNGVFRKTPGTVVEKRYDPRQRPWYYTALANTGILSLTTPYLDLFGAGVVITAGRSLFRGELSHIHHTNDKVLGVMGADFPLTYFYR</sequence>
<protein>
    <recommendedName>
        <fullName evidence="2">VWFA domain-containing protein</fullName>
    </recommendedName>
</protein>
<dbReference type="PANTHER" id="PTHR10166">
    <property type="entry name" value="VOLTAGE-DEPENDENT CALCIUM CHANNEL SUBUNIT ALPHA-2/DELTA-RELATED"/>
    <property type="match status" value="1"/>
</dbReference>